<evidence type="ECO:0000256" key="3">
    <source>
        <dbReference type="ARBA" id="ARBA00022692"/>
    </source>
</evidence>
<gene>
    <name evidence="7" type="ORF">D3H65_26685</name>
</gene>
<evidence type="ECO:0000256" key="4">
    <source>
        <dbReference type="ARBA" id="ARBA00022989"/>
    </source>
</evidence>
<dbReference type="KEGG" id="pseg:D3H65_26685"/>
<keyword evidence="8" id="KW-1185">Reference proteome</keyword>
<name>A0A3B7MTA5_9BACT</name>
<comment type="subcellular location">
    <subcellularLocation>
        <location evidence="1">Membrane</location>
        <topology evidence="1">Multi-pass membrane protein</topology>
    </subcellularLocation>
</comment>
<evidence type="ECO:0000256" key="1">
    <source>
        <dbReference type="ARBA" id="ARBA00004141"/>
    </source>
</evidence>
<sequence length="219" mass="22859">MAMSVKTGKLSIPAALAGGLTGFLVFGGGGYTGLLMLSAFFVLGIWATSHGKAIKATILSQEPHPEKRHAGQVLANGGIAALAGLLAMIDPVHDVVYLLMMAASLASAIADTLSSELGMVYGRHHYNILTFKKDQKGLDGVVSLEGSLLGMGGAAVMAVIYSLFQGFGKDSLLIVLAGVLGNLLDSLLGASLERRHRINNDVVNLLNTLFAALIVLFLR</sequence>
<comment type="similarity">
    <text evidence="2">Belongs to the TMEM19 family.</text>
</comment>
<dbReference type="PANTHER" id="PTHR13353:SF5">
    <property type="entry name" value="TRANSMEMBRANE PROTEIN 19"/>
    <property type="match status" value="1"/>
</dbReference>
<dbReference type="Proteomes" id="UP000263900">
    <property type="component" value="Chromosome"/>
</dbReference>
<dbReference type="InterPro" id="IPR002794">
    <property type="entry name" value="DUF92_TMEM19"/>
</dbReference>
<evidence type="ECO:0000313" key="8">
    <source>
        <dbReference type="Proteomes" id="UP000263900"/>
    </source>
</evidence>
<feature type="transmembrane region" description="Helical" evidence="6">
    <location>
        <begin position="202"/>
        <end position="218"/>
    </location>
</feature>
<keyword evidence="3 6" id="KW-0812">Transmembrane</keyword>
<feature type="transmembrane region" description="Helical" evidence="6">
    <location>
        <begin position="142"/>
        <end position="164"/>
    </location>
</feature>
<evidence type="ECO:0000256" key="2">
    <source>
        <dbReference type="ARBA" id="ARBA00009012"/>
    </source>
</evidence>
<accession>A0A3B7MTA5</accession>
<protein>
    <submittedName>
        <fullName evidence="7">DUF92 domain-containing protein</fullName>
    </submittedName>
</protein>
<feature type="transmembrane region" description="Helical" evidence="6">
    <location>
        <begin position="20"/>
        <end position="48"/>
    </location>
</feature>
<reference evidence="7 8" key="1">
    <citation type="submission" date="2018-09" db="EMBL/GenBank/DDBJ databases">
        <title>Genome sequencing of strain 6GH32-13.</title>
        <authorList>
            <person name="Weon H.-Y."/>
            <person name="Heo J."/>
            <person name="Kwon S.-W."/>
        </authorList>
    </citation>
    <scope>NUCLEOTIDE SEQUENCE [LARGE SCALE GENOMIC DNA]</scope>
    <source>
        <strain evidence="7 8">5GH32-13</strain>
    </source>
</reference>
<dbReference type="PANTHER" id="PTHR13353">
    <property type="entry name" value="TRANSMEMBRANE PROTEIN 19"/>
    <property type="match status" value="1"/>
</dbReference>
<dbReference type="OrthoDB" id="9770047at2"/>
<feature type="transmembrane region" description="Helical" evidence="6">
    <location>
        <begin position="170"/>
        <end position="190"/>
    </location>
</feature>
<feature type="transmembrane region" description="Helical" evidence="6">
    <location>
        <begin position="69"/>
        <end position="89"/>
    </location>
</feature>
<proteinExistence type="inferred from homology"/>
<dbReference type="Pfam" id="PF01940">
    <property type="entry name" value="DUF92"/>
    <property type="match status" value="1"/>
</dbReference>
<dbReference type="EMBL" id="CP032157">
    <property type="protein sequence ID" value="AXY77348.1"/>
    <property type="molecule type" value="Genomic_DNA"/>
</dbReference>
<keyword evidence="4 6" id="KW-1133">Transmembrane helix</keyword>
<keyword evidence="5 6" id="KW-0472">Membrane</keyword>
<feature type="transmembrane region" description="Helical" evidence="6">
    <location>
        <begin position="95"/>
        <end position="121"/>
    </location>
</feature>
<evidence type="ECO:0000313" key="7">
    <source>
        <dbReference type="EMBL" id="AXY77348.1"/>
    </source>
</evidence>
<dbReference type="AlphaFoldDB" id="A0A3B7MTA5"/>
<organism evidence="7 8">
    <name type="scientific">Paraflavitalea soli</name>
    <dbReference type="NCBI Taxonomy" id="2315862"/>
    <lineage>
        <taxon>Bacteria</taxon>
        <taxon>Pseudomonadati</taxon>
        <taxon>Bacteroidota</taxon>
        <taxon>Chitinophagia</taxon>
        <taxon>Chitinophagales</taxon>
        <taxon>Chitinophagaceae</taxon>
        <taxon>Paraflavitalea</taxon>
    </lineage>
</organism>
<dbReference type="GO" id="GO:0016020">
    <property type="term" value="C:membrane"/>
    <property type="evidence" value="ECO:0007669"/>
    <property type="project" value="UniProtKB-SubCell"/>
</dbReference>
<evidence type="ECO:0000256" key="5">
    <source>
        <dbReference type="ARBA" id="ARBA00023136"/>
    </source>
</evidence>
<evidence type="ECO:0000256" key="6">
    <source>
        <dbReference type="SAM" id="Phobius"/>
    </source>
</evidence>